<dbReference type="EC" id="3.2.1.-" evidence="18"/>
<evidence type="ECO:0000256" key="1">
    <source>
        <dbReference type="ARBA" id="ARBA00001913"/>
    </source>
</evidence>
<evidence type="ECO:0000256" key="12">
    <source>
        <dbReference type="ARBA" id="ARBA00048605"/>
    </source>
</evidence>
<evidence type="ECO:0000256" key="10">
    <source>
        <dbReference type="ARBA" id="ARBA00023295"/>
    </source>
</evidence>
<feature type="compositionally biased region" description="Acidic residues" evidence="19">
    <location>
        <begin position="174"/>
        <end position="184"/>
    </location>
</feature>
<evidence type="ECO:0000256" key="7">
    <source>
        <dbReference type="ARBA" id="ARBA00022968"/>
    </source>
</evidence>
<keyword evidence="20" id="KW-1133">Transmembrane helix</keyword>
<evidence type="ECO:0000256" key="3">
    <source>
        <dbReference type="ARBA" id="ARBA00007658"/>
    </source>
</evidence>
<feature type="disulfide bond" evidence="17">
    <location>
        <begin position="514"/>
        <end position="546"/>
    </location>
</feature>
<sequence>MLPTYQRVGGSSSSTASQLLGRRSFRSREKCLILLVLSTFGFVCLGGFFFLPDNFSADRVLKAYKQFQRAGPEIFIPPPPPAAHGRDEDIHRVDDREKLQEKIRKELPDEFLEKPDVNVPGGGGGGGGGGEQPAGAVIVPHDEAPVGGAGRGPGGPAIEGPAGVVQPPHSAGEEKEEGEEEETGGQEQQAQEPARAAGPPVASQRTNQHQHPQLTYNSTIGEDSDPNVREKRNKVKEMMVHAWSNYKLYAWGKNELRPLSKRGHSNSIFGSYDLGATIVDGLDTLYLMGLHREFDEARDWVERKFTLENVDADLSVFETNIRFVGGFLTCYALTGDRLFLEKARYVADKLLPAFQTPTGIPYALINVRNGLSKNYGWASGGSSILSEFGTLHLEFAYLSDITGDAVYRDRVQTIRSVLKDIEKPKGLYPNYLNPKTGKWGQQHMSLGALGDSFYEYLLKAWIQSGHEDEEAREMYDEAMQAIIQHMIRSSPSGLMYVSDMKFERLEHKMDHLACFAGGLFGLGGTSLNNQYSERYMEIGEGLTNTCHESYIRTYTRLGPESFRFNDGVEAKALKAQEKYYILRPETFESYFIMWRLTHDQKYRDWGWDAIQALEKHCRTPTGYTGLKNVYLTEPVKDDVQQSFFLAETLKYLYLLFSDDSLLPLDDWVFNTEAHPLPVKDRNPLYRQAPASSAP</sequence>
<comment type="function">
    <text evidence="13">Involved in the maturation of Asn-linked oligosaccharides. Progressively trim alpha-1,2-linked mannose residues from Man(9)GlcNAc(2) to produce Man(5)GlcNAc(2).</text>
</comment>
<dbReference type="PRINTS" id="PR00747">
    <property type="entry name" value="GLYHDRLASE47"/>
</dbReference>
<dbReference type="GO" id="GO:0004571">
    <property type="term" value="F:mannosyl-oligosaccharide 1,2-alpha-mannosidase activity"/>
    <property type="evidence" value="ECO:0007669"/>
    <property type="project" value="UniProtKB-EC"/>
</dbReference>
<keyword evidence="6 16" id="KW-0106">Calcium</keyword>
<proteinExistence type="inferred from homology"/>
<name>A0A2M4BFT9_9DIPT</name>
<dbReference type="GO" id="GO:0005975">
    <property type="term" value="P:carbohydrate metabolic process"/>
    <property type="evidence" value="ECO:0007669"/>
    <property type="project" value="InterPro"/>
</dbReference>
<dbReference type="GO" id="GO:0005509">
    <property type="term" value="F:calcium ion binding"/>
    <property type="evidence" value="ECO:0007669"/>
    <property type="project" value="InterPro"/>
</dbReference>
<evidence type="ECO:0000256" key="13">
    <source>
        <dbReference type="ARBA" id="ARBA00054774"/>
    </source>
</evidence>
<feature type="compositionally biased region" description="Polar residues" evidence="19">
    <location>
        <begin position="203"/>
        <end position="221"/>
    </location>
</feature>
<dbReference type="GO" id="GO:0000139">
    <property type="term" value="C:Golgi membrane"/>
    <property type="evidence" value="ECO:0007669"/>
    <property type="project" value="TreeGrafter"/>
</dbReference>
<feature type="compositionally biased region" description="Low complexity" evidence="19">
    <location>
        <begin position="185"/>
        <end position="198"/>
    </location>
</feature>
<evidence type="ECO:0000256" key="2">
    <source>
        <dbReference type="ARBA" id="ARBA00004922"/>
    </source>
</evidence>
<evidence type="ECO:0000256" key="4">
    <source>
        <dbReference type="ARBA" id="ARBA00022692"/>
    </source>
</evidence>
<comment type="catalytic activity">
    <reaction evidence="11">
        <text>N(4)-(alpha-D-Man-(1-&gt;2)-alpha-D-Man-(1-&gt;2)-alpha-D-Man-(1-&gt;3)-[alpha-D-Man-(1-&gt;3)-[alpha-D-Man-(1-&gt;2)-alpha-D-Man-(1-&gt;6)]-alpha-D-Man-(1-&gt;6)]-beta-D-Man-(1-&gt;4)-beta-D-GlcNAc-(1-&gt;4)-beta-D-GlcNAc)-L-asparaginyl-[protein] (N-glucan mannose isomer 8A1,2,3B1,3) + 3 H2O = N(4)-(alpha-D-Man-(1-&gt;3)-[alpha-D-Man-(1-&gt;3)-[alpha-D-Man-(1-&gt;6)]-alpha-D-Man-(1-&gt;6)]-beta-D-Man-(1-&gt;4)-beta-D-GlcNAc-(1-&gt;4)-beta-D-GlcNAc)-L-asparaginyl-[protein] (N-glucan mannose isomer 5A1,2) + 3 beta-D-mannose</text>
        <dbReference type="Rhea" id="RHEA:56028"/>
        <dbReference type="Rhea" id="RHEA-COMP:14358"/>
        <dbReference type="Rhea" id="RHEA-COMP:14367"/>
        <dbReference type="ChEBI" id="CHEBI:15377"/>
        <dbReference type="ChEBI" id="CHEBI:28563"/>
        <dbReference type="ChEBI" id="CHEBI:59087"/>
        <dbReference type="ChEBI" id="CHEBI:60628"/>
        <dbReference type="EC" id="3.2.1.113"/>
    </reaction>
</comment>
<comment type="cofactor">
    <cofactor evidence="1 16">
        <name>Ca(2+)</name>
        <dbReference type="ChEBI" id="CHEBI:29108"/>
    </cofactor>
</comment>
<comment type="catalytic activity">
    <reaction evidence="12">
        <text>N(4)-(alpha-D-Man-(1-&gt;2)-alpha-D-Man-(1-&gt;2)-alpha-D-Man-(1-&gt;3)-[alpha-D-Man-(1-&gt;2)-alpha-D-Man-(1-&gt;3)-[alpha-D-Man-(1-&gt;2)-alpha-D-Man-(1-&gt;6)]-alpha-D-Man-(1-&gt;6)]-beta-D-Man-(1-&gt;4)-beta-D-GlcNAc-(1-&gt;4)-beta-D-GlcNAc)-L-asparaginyl-[protein] (N-glucan mannose isomer 9A1,2,3B1,2,3) + 4 H2O = N(4)-(alpha-D-Man-(1-&gt;3)-[alpha-D-Man-(1-&gt;3)-[alpha-D-Man-(1-&gt;6)]-alpha-D-Man-(1-&gt;6)]-beta-D-Man-(1-&gt;4)-beta-D-GlcNAc-(1-&gt;4)-beta-D-GlcNAc)-L-asparaginyl-[protein] (N-glucan mannose isomer 5A1,2) + 4 beta-D-mannose</text>
        <dbReference type="Rhea" id="RHEA:56008"/>
        <dbReference type="Rhea" id="RHEA-COMP:14356"/>
        <dbReference type="Rhea" id="RHEA-COMP:14367"/>
        <dbReference type="ChEBI" id="CHEBI:15377"/>
        <dbReference type="ChEBI" id="CHEBI:28563"/>
        <dbReference type="ChEBI" id="CHEBI:59087"/>
        <dbReference type="ChEBI" id="CHEBI:139493"/>
        <dbReference type="EC" id="3.2.1.113"/>
    </reaction>
</comment>
<feature type="active site" description="Proton donor" evidence="15">
    <location>
        <position position="318"/>
    </location>
</feature>
<evidence type="ECO:0000256" key="5">
    <source>
        <dbReference type="ARBA" id="ARBA00022801"/>
    </source>
</evidence>
<feature type="compositionally biased region" description="Gly residues" evidence="19">
    <location>
        <begin position="147"/>
        <end position="157"/>
    </location>
</feature>
<dbReference type="InterPro" id="IPR036026">
    <property type="entry name" value="Seven-hairpin_glycosidases"/>
</dbReference>
<dbReference type="Pfam" id="PF01532">
    <property type="entry name" value="Glyco_hydro_47"/>
    <property type="match status" value="1"/>
</dbReference>
<feature type="active site" description="Proton donor" evidence="15">
    <location>
        <position position="560"/>
    </location>
</feature>
<keyword evidence="5 18" id="KW-0378">Hydrolase</keyword>
<dbReference type="Gene3D" id="1.50.10.10">
    <property type="match status" value="1"/>
</dbReference>
<feature type="active site" evidence="15">
    <location>
        <position position="451"/>
    </location>
</feature>
<keyword evidence="10 18" id="KW-0326">Glycosidase</keyword>
<keyword evidence="4 20" id="KW-0812">Transmembrane</keyword>
<evidence type="ECO:0000256" key="15">
    <source>
        <dbReference type="PIRSR" id="PIRSR601382-1"/>
    </source>
</evidence>
<evidence type="ECO:0000256" key="19">
    <source>
        <dbReference type="SAM" id="MobiDB-lite"/>
    </source>
</evidence>
<evidence type="ECO:0000256" key="6">
    <source>
        <dbReference type="ARBA" id="ARBA00022837"/>
    </source>
</evidence>
<evidence type="ECO:0000256" key="16">
    <source>
        <dbReference type="PIRSR" id="PIRSR601382-2"/>
    </source>
</evidence>
<feature type="compositionally biased region" description="Gly residues" evidence="19">
    <location>
        <begin position="120"/>
        <end position="132"/>
    </location>
</feature>
<dbReference type="GO" id="GO:0005783">
    <property type="term" value="C:endoplasmic reticulum"/>
    <property type="evidence" value="ECO:0007669"/>
    <property type="project" value="TreeGrafter"/>
</dbReference>
<organism evidence="21">
    <name type="scientific">Anopheles marajoara</name>
    <dbReference type="NCBI Taxonomy" id="58244"/>
    <lineage>
        <taxon>Eukaryota</taxon>
        <taxon>Metazoa</taxon>
        <taxon>Ecdysozoa</taxon>
        <taxon>Arthropoda</taxon>
        <taxon>Hexapoda</taxon>
        <taxon>Insecta</taxon>
        <taxon>Pterygota</taxon>
        <taxon>Neoptera</taxon>
        <taxon>Endopterygota</taxon>
        <taxon>Diptera</taxon>
        <taxon>Nematocera</taxon>
        <taxon>Culicoidea</taxon>
        <taxon>Culicidae</taxon>
        <taxon>Anophelinae</taxon>
        <taxon>Anopheles</taxon>
    </lineage>
</organism>
<evidence type="ECO:0000256" key="9">
    <source>
        <dbReference type="ARBA" id="ARBA00023157"/>
    </source>
</evidence>
<evidence type="ECO:0000313" key="21">
    <source>
        <dbReference type="EMBL" id="MBW51920.1"/>
    </source>
</evidence>
<dbReference type="PANTHER" id="PTHR11742">
    <property type="entry name" value="MANNOSYL-OLIGOSACCHARIDE ALPHA-1,2-MANNOSIDASE-RELATED"/>
    <property type="match status" value="1"/>
</dbReference>
<feature type="transmembrane region" description="Helical" evidence="20">
    <location>
        <begin position="31"/>
        <end position="51"/>
    </location>
</feature>
<dbReference type="InterPro" id="IPR001382">
    <property type="entry name" value="Glyco_hydro_47"/>
</dbReference>
<evidence type="ECO:0000256" key="8">
    <source>
        <dbReference type="ARBA" id="ARBA00023136"/>
    </source>
</evidence>
<dbReference type="FunFam" id="1.50.10.10:FF:000002">
    <property type="entry name" value="alpha-1,2-Mannosidase"/>
    <property type="match status" value="1"/>
</dbReference>
<dbReference type="InterPro" id="IPR012341">
    <property type="entry name" value="6hp_glycosidase-like_sf"/>
</dbReference>
<feature type="region of interest" description="Disordered" evidence="19">
    <location>
        <begin position="109"/>
        <end position="227"/>
    </location>
</feature>
<dbReference type="AlphaFoldDB" id="A0A2M4BFT9"/>
<reference evidence="21" key="1">
    <citation type="submission" date="2018-01" db="EMBL/GenBank/DDBJ databases">
        <title>An insight into the sialome of Amazonian anophelines.</title>
        <authorList>
            <person name="Ribeiro J.M."/>
            <person name="Scarpassa V."/>
            <person name="Calvo E."/>
        </authorList>
    </citation>
    <scope>NUCLEOTIDE SEQUENCE</scope>
    <source>
        <tissue evidence="21">Salivary glands</tissue>
    </source>
</reference>
<feature type="active site" evidence="15">
    <location>
        <position position="585"/>
    </location>
</feature>
<keyword evidence="7" id="KW-0735">Signal-anchor</keyword>
<keyword evidence="9 17" id="KW-1015">Disulfide bond</keyword>
<evidence type="ECO:0000256" key="11">
    <source>
        <dbReference type="ARBA" id="ARBA00047669"/>
    </source>
</evidence>
<comment type="subcellular location">
    <subcellularLocation>
        <location evidence="14">Endomembrane system</location>
        <topology evidence="14">Single-pass type II membrane protein</topology>
    </subcellularLocation>
</comment>
<dbReference type="EMBL" id="GGFJ01002779">
    <property type="protein sequence ID" value="MBW51920.1"/>
    <property type="molecule type" value="Transcribed_RNA"/>
</dbReference>
<accession>A0A2M4BFT9</accession>
<dbReference type="InterPro" id="IPR050749">
    <property type="entry name" value="Glycosyl_Hydrolase_47"/>
</dbReference>
<comment type="pathway">
    <text evidence="2">Protein modification; protein glycosylation.</text>
</comment>
<evidence type="ECO:0000256" key="18">
    <source>
        <dbReference type="RuleBase" id="RU361193"/>
    </source>
</evidence>
<keyword evidence="8 20" id="KW-0472">Membrane</keyword>
<feature type="binding site" evidence="16">
    <location>
        <position position="671"/>
    </location>
    <ligand>
        <name>Ca(2+)</name>
        <dbReference type="ChEBI" id="CHEBI:29108"/>
    </ligand>
</feature>
<evidence type="ECO:0000256" key="14">
    <source>
        <dbReference type="ARBA" id="ARBA00060399"/>
    </source>
</evidence>
<comment type="similarity">
    <text evidence="3 18">Belongs to the glycosyl hydrolase 47 family.</text>
</comment>
<protein>
    <recommendedName>
        <fullName evidence="18">alpha-1,2-Mannosidase</fullName>
        <ecNumber evidence="18">3.2.1.-</ecNumber>
    </recommendedName>
</protein>
<dbReference type="SUPFAM" id="SSF48225">
    <property type="entry name" value="Seven-hairpin glycosidases"/>
    <property type="match status" value="1"/>
</dbReference>
<keyword evidence="16" id="KW-0479">Metal-binding</keyword>
<dbReference type="PANTHER" id="PTHR11742:SF6">
    <property type="entry name" value="MANNOSYL-OLIGOSACCHARIDE ALPHA-1,2-MANNOSIDASE IA-RELATED"/>
    <property type="match status" value="1"/>
</dbReference>
<evidence type="ECO:0000256" key="17">
    <source>
        <dbReference type="PIRSR" id="PIRSR601382-3"/>
    </source>
</evidence>
<evidence type="ECO:0000256" key="20">
    <source>
        <dbReference type="SAM" id="Phobius"/>
    </source>
</evidence>